<comment type="caution">
    <text evidence="1">The sequence shown here is derived from an EMBL/GenBank/DDBJ whole genome shotgun (WGS) entry which is preliminary data.</text>
</comment>
<protein>
    <recommendedName>
        <fullName evidence="3">Phage tail protein</fullName>
    </recommendedName>
</protein>
<keyword evidence="2" id="KW-1185">Reference proteome</keyword>
<name>A0ABR5YJC4_9ENTR</name>
<dbReference type="EMBL" id="LVVA01000021">
    <property type="protein sequence ID" value="KZR30413.1"/>
    <property type="molecule type" value="Genomic_DNA"/>
</dbReference>
<accession>A0ABR5YJC4</accession>
<proteinExistence type="predicted"/>
<evidence type="ECO:0000313" key="2">
    <source>
        <dbReference type="Proteomes" id="UP000076880"/>
    </source>
</evidence>
<evidence type="ECO:0008006" key="3">
    <source>
        <dbReference type="Google" id="ProtNLM"/>
    </source>
</evidence>
<evidence type="ECO:0000313" key="1">
    <source>
        <dbReference type="EMBL" id="KZR30413.1"/>
    </source>
</evidence>
<gene>
    <name evidence="1" type="ORF">A3466_07920</name>
</gene>
<reference evidence="2" key="1">
    <citation type="submission" date="2016-03" db="EMBL/GenBank/DDBJ databases">
        <title>WGS of SAMN04393274.</title>
        <authorList>
            <person name="Adams M."/>
            <person name="Sutton G."/>
            <person name="Nelson K."/>
            <person name="Thaden J."/>
            <person name="Fowler V."/>
            <person name="Mccorrison J."/>
            <person name="Sanka R."/>
            <person name="Brinkac L."/>
            <person name="Nierman W."/>
        </authorList>
    </citation>
    <scope>NUCLEOTIDE SEQUENCE [LARGE SCALE GENOMIC DNA]</scope>
    <source>
        <strain evidence="2">GN06232</strain>
    </source>
</reference>
<organism evidence="1 2">
    <name type="scientific">Enterobacter genomosp. S</name>
    <dbReference type="NCBI Taxonomy" id="2364151"/>
    <lineage>
        <taxon>Bacteria</taxon>
        <taxon>Pseudomonadati</taxon>
        <taxon>Pseudomonadota</taxon>
        <taxon>Gammaproteobacteria</taxon>
        <taxon>Enterobacterales</taxon>
        <taxon>Enterobacteriaceae</taxon>
        <taxon>Enterobacter</taxon>
        <taxon>Enterobacter cloacae complex</taxon>
        <taxon>Enterobacter cloacae complex clade S</taxon>
    </lineage>
</organism>
<sequence length="189" mass="20819">MDLSRTIIPKSDQINFEDVQTRSITAVIKAVRAGNSEQPVFIDLEGYDGRPYKPSKSMRRVLIGGWGADGHSWVGRSLTLVGDASVRFGGVAVGGIKIYAMSDVEADFSMMLSVSRGKRQEHRVRKLEVKPQATPETALKWFSDNALSMDSAKLEVAYNRTKGVIGNNDELLSKLDEIHNLHKADLANS</sequence>
<dbReference type="Proteomes" id="UP000076880">
    <property type="component" value="Unassembled WGS sequence"/>
</dbReference>
<dbReference type="RefSeq" id="WP_063451612.1">
    <property type="nucleotide sequence ID" value="NZ_LVVA01000021.1"/>
</dbReference>